<protein>
    <recommendedName>
        <fullName evidence="2">DUF2914 domain-containing protein</fullName>
    </recommendedName>
</protein>
<feature type="transmembrane region" description="Helical" evidence="1">
    <location>
        <begin position="21"/>
        <end position="42"/>
    </location>
</feature>
<feature type="transmembrane region" description="Helical" evidence="1">
    <location>
        <begin position="48"/>
        <end position="65"/>
    </location>
</feature>
<comment type="caution">
    <text evidence="3">The sequence shown here is derived from an EMBL/GenBank/DDBJ whole genome shotgun (WGS) entry which is preliminary data.</text>
</comment>
<keyword evidence="1" id="KW-0472">Membrane</keyword>
<evidence type="ECO:0000313" key="3">
    <source>
        <dbReference type="EMBL" id="OIR04494.1"/>
    </source>
</evidence>
<dbReference type="AlphaFoldDB" id="A0A1J5SWV4"/>
<feature type="transmembrane region" description="Helical" evidence="1">
    <location>
        <begin position="227"/>
        <end position="246"/>
    </location>
</feature>
<evidence type="ECO:0000256" key="1">
    <source>
        <dbReference type="SAM" id="Phobius"/>
    </source>
</evidence>
<dbReference type="Pfam" id="PF11141">
    <property type="entry name" value="DUF2914"/>
    <property type="match status" value="1"/>
</dbReference>
<sequence>MLIVKLQQSRWYQHILRLKDFFPVLAFFGGFLWDALTIGKRIAASDLWMLSAYLLAVIPIIWWLVRKENQEIAIQAQESLAESESTIETSFESASQPAAAIEAGESHEEHWTTRLPYMAIQFLFGSLFSALFILYFKSSSHITAIIWSIGLGALLVANEYLEEAYKRLTLTWTLFGFCAILLFNFVVPFVVGSIHAIWFFASTLLAVAATCALKLKISPQLGSIKPTYIVAAVIILAYVLDVIPPVPLVKRDVQVGTHFEKLAGEYRVLQDKAPWWVFWSSTSNTLYINAGDPVYCISSVFAPRGLETKLYHNWQYYDAKKGWQTRSRIGFSLAGGRDNGFRGYTFKQNLAYGEWRVKVETEGGKTIAVHKFDIEESMATPSEVLSTGIL</sequence>
<feature type="domain" description="DUF2914" evidence="2">
    <location>
        <begin position="307"/>
        <end position="374"/>
    </location>
</feature>
<dbReference type="InterPro" id="IPR022606">
    <property type="entry name" value="DUF2914"/>
</dbReference>
<keyword evidence="1" id="KW-0812">Transmembrane</keyword>
<reference evidence="3" key="1">
    <citation type="submission" date="2016-10" db="EMBL/GenBank/DDBJ databases">
        <title>Sequence of Gallionella enrichment culture.</title>
        <authorList>
            <person name="Poehlein A."/>
            <person name="Muehling M."/>
            <person name="Daniel R."/>
        </authorList>
    </citation>
    <scope>NUCLEOTIDE SEQUENCE</scope>
</reference>
<feature type="transmembrane region" description="Helical" evidence="1">
    <location>
        <begin position="168"/>
        <end position="191"/>
    </location>
</feature>
<feature type="transmembrane region" description="Helical" evidence="1">
    <location>
        <begin position="142"/>
        <end position="161"/>
    </location>
</feature>
<proteinExistence type="predicted"/>
<feature type="transmembrane region" description="Helical" evidence="1">
    <location>
        <begin position="115"/>
        <end position="136"/>
    </location>
</feature>
<accession>A0A1J5SWV4</accession>
<name>A0A1J5SWV4_9ZZZZ</name>
<organism evidence="3">
    <name type="scientific">mine drainage metagenome</name>
    <dbReference type="NCBI Taxonomy" id="410659"/>
    <lineage>
        <taxon>unclassified sequences</taxon>
        <taxon>metagenomes</taxon>
        <taxon>ecological metagenomes</taxon>
    </lineage>
</organism>
<gene>
    <name evidence="3" type="ORF">GALL_134280</name>
</gene>
<dbReference type="EMBL" id="MLJW01000057">
    <property type="protein sequence ID" value="OIR04494.1"/>
    <property type="molecule type" value="Genomic_DNA"/>
</dbReference>
<keyword evidence="1" id="KW-1133">Transmembrane helix</keyword>
<evidence type="ECO:0000259" key="2">
    <source>
        <dbReference type="Pfam" id="PF11141"/>
    </source>
</evidence>
<feature type="transmembrane region" description="Helical" evidence="1">
    <location>
        <begin position="197"/>
        <end position="215"/>
    </location>
</feature>